<name>A0A7W6BWR8_9HYPH</name>
<dbReference type="Proteomes" id="UP000531216">
    <property type="component" value="Unassembled WGS sequence"/>
</dbReference>
<dbReference type="AlphaFoldDB" id="A0A7W6BWR8"/>
<dbReference type="RefSeq" id="WP_183193332.1">
    <property type="nucleotide sequence ID" value="NZ_JACIDO010000029.1"/>
</dbReference>
<organism evidence="1 2">
    <name type="scientific">Aureimonas phyllosphaerae</name>
    <dbReference type="NCBI Taxonomy" id="1166078"/>
    <lineage>
        <taxon>Bacteria</taxon>
        <taxon>Pseudomonadati</taxon>
        <taxon>Pseudomonadota</taxon>
        <taxon>Alphaproteobacteria</taxon>
        <taxon>Hyphomicrobiales</taxon>
        <taxon>Aurantimonadaceae</taxon>
        <taxon>Aureimonas</taxon>
    </lineage>
</organism>
<sequence length="168" mass="18283">MSIEALVDREVEAVRASVAATIYPPDPVLGAVSRASSMAQAFVRRHGMLAATVLGHTIDHLSAGRLEVLHEFTVPLTRVAADLVSANARERLATIDLPPEATWTGTYRLDLVVISEELGIAWIVEVKRANAATKGHRLKGMLRQLDIARLSALPILRGSYRISRVESL</sequence>
<gene>
    <name evidence="1" type="ORF">GGR05_004489</name>
</gene>
<feature type="non-terminal residue" evidence="1">
    <location>
        <position position="168"/>
    </location>
</feature>
<accession>A0A7W6BWR8</accession>
<evidence type="ECO:0000313" key="1">
    <source>
        <dbReference type="EMBL" id="MBB3938317.1"/>
    </source>
</evidence>
<protein>
    <submittedName>
        <fullName evidence="1">Uncharacterized protein</fullName>
    </submittedName>
</protein>
<reference evidence="1 2" key="1">
    <citation type="submission" date="2020-08" db="EMBL/GenBank/DDBJ databases">
        <title>Genomic Encyclopedia of Type Strains, Phase IV (KMG-IV): sequencing the most valuable type-strain genomes for metagenomic binning, comparative biology and taxonomic classification.</title>
        <authorList>
            <person name="Goeker M."/>
        </authorList>
    </citation>
    <scope>NUCLEOTIDE SEQUENCE [LARGE SCALE GENOMIC DNA]</scope>
    <source>
        <strain evidence="1 2">DSM 25024</strain>
    </source>
</reference>
<keyword evidence="2" id="KW-1185">Reference proteome</keyword>
<dbReference type="EMBL" id="JACIDO010000029">
    <property type="protein sequence ID" value="MBB3938317.1"/>
    <property type="molecule type" value="Genomic_DNA"/>
</dbReference>
<comment type="caution">
    <text evidence="1">The sequence shown here is derived from an EMBL/GenBank/DDBJ whole genome shotgun (WGS) entry which is preliminary data.</text>
</comment>
<evidence type="ECO:0000313" key="2">
    <source>
        <dbReference type="Proteomes" id="UP000531216"/>
    </source>
</evidence>
<proteinExistence type="predicted"/>